<protein>
    <submittedName>
        <fullName evidence="2">Uncharacterized protein</fullName>
    </submittedName>
</protein>
<feature type="region of interest" description="Disordered" evidence="1">
    <location>
        <begin position="1"/>
        <end position="20"/>
    </location>
</feature>
<evidence type="ECO:0000313" key="2">
    <source>
        <dbReference type="EMBL" id="KAG0002891.1"/>
    </source>
</evidence>
<comment type="caution">
    <text evidence="2">The sequence shown here is derived from an EMBL/GenBank/DDBJ whole genome shotgun (WGS) entry which is preliminary data.</text>
</comment>
<dbReference type="AlphaFoldDB" id="A0A9P6SUD6"/>
<evidence type="ECO:0000313" key="3">
    <source>
        <dbReference type="Proteomes" id="UP000749646"/>
    </source>
</evidence>
<accession>A0A9P6SUD6</accession>
<dbReference type="PANTHER" id="PTHR47679:SF2">
    <property type="entry name" value="C-TERMINAL OF ROC (COR) DOMAIN-CONTAINING PROTEIN"/>
    <property type="match status" value="1"/>
</dbReference>
<gene>
    <name evidence="2" type="ORF">BGZ65_002230</name>
</gene>
<dbReference type="PANTHER" id="PTHR47679">
    <property type="entry name" value="PROTEIN TORNADO 1"/>
    <property type="match status" value="1"/>
</dbReference>
<keyword evidence="3" id="KW-1185">Reference proteome</keyword>
<dbReference type="Proteomes" id="UP000749646">
    <property type="component" value="Unassembled WGS sequence"/>
</dbReference>
<dbReference type="OrthoDB" id="546350at2759"/>
<reference evidence="2" key="1">
    <citation type="journal article" date="2020" name="Fungal Divers.">
        <title>Resolving the Mortierellaceae phylogeny through synthesis of multi-gene phylogenetics and phylogenomics.</title>
        <authorList>
            <person name="Vandepol N."/>
            <person name="Liber J."/>
            <person name="Desiro A."/>
            <person name="Na H."/>
            <person name="Kennedy M."/>
            <person name="Barry K."/>
            <person name="Grigoriev I.V."/>
            <person name="Miller A.N."/>
            <person name="O'Donnell K."/>
            <person name="Stajich J.E."/>
            <person name="Bonito G."/>
        </authorList>
    </citation>
    <scope>NUCLEOTIDE SEQUENCE</scope>
    <source>
        <strain evidence="2">MES-2147</strain>
    </source>
</reference>
<proteinExistence type="predicted"/>
<sequence length="662" mass="75373">MNNDNDPDEQPTQSFRNRLTGEVDEIPTVLDSNTGKRIVLWDDIQFGFQNAGPIWNARLLPKRIAYHAGVVLDVVVKNTEQNISQIQSARKESMDHDDQLNQTLATLVISNNTNQSLVYPENRVEAVITQTYELLEYPIPRLFIVLPKAMGLRDKFKNLLSDQFRLYFLCECGTHTMSEESKTPHQIHMAKHEGYDLEQPNEFFERYGPYILTLMQMIKYGISVAGVIVPSLANFKIVDGLDTAQKHLEYLKKNIAPLVDDTIGFLQTIKSNNETESELATDHSEFDQLEALEGADLRQLESYLKIKDEGRVLGNLYRIVTLEGHVKWVCFDHYKASYGESAIRKLRDIVEVNGGRFIEEEGRINIRITSNVLARQFYDAMVKARGIRELDIILGWDAAMDDLRGLSNAVSKANVIHLTIDGSHFKSPALDVVNRSRRYDPILQLASNSRVQSLHIKGFDDFFSRISKSSLASAPKFRVFKMDSGIPLKEKAAKSFNGFLEYCPSLTTLKLNFDDQYSITKATSDILSKHYQLKLLKFNCGVFSVSTSVSNGKIQGMDMTMERLGDPNSDVFKLIQQGYITRLKIANIPQKTYRDRLTDILSCNSRLVWLEIGYMEEWYLACRDPLEMKFQDLVMVATSGTLREIESIKINCGRQSIGSRFS</sequence>
<name>A0A9P6SUD6_9FUNG</name>
<organism evidence="2 3">
    <name type="scientific">Modicella reniformis</name>
    <dbReference type="NCBI Taxonomy" id="1440133"/>
    <lineage>
        <taxon>Eukaryota</taxon>
        <taxon>Fungi</taxon>
        <taxon>Fungi incertae sedis</taxon>
        <taxon>Mucoromycota</taxon>
        <taxon>Mortierellomycotina</taxon>
        <taxon>Mortierellomycetes</taxon>
        <taxon>Mortierellales</taxon>
        <taxon>Mortierellaceae</taxon>
        <taxon>Modicella</taxon>
    </lineage>
</organism>
<dbReference type="EMBL" id="JAAAHW010000398">
    <property type="protein sequence ID" value="KAG0002891.1"/>
    <property type="molecule type" value="Genomic_DNA"/>
</dbReference>
<evidence type="ECO:0000256" key="1">
    <source>
        <dbReference type="SAM" id="MobiDB-lite"/>
    </source>
</evidence>